<dbReference type="InterPro" id="IPR052421">
    <property type="entry name" value="PCW_Enzyme_Inhibitor"/>
</dbReference>
<dbReference type="GO" id="GO:0046910">
    <property type="term" value="F:pectinesterase inhibitor activity"/>
    <property type="evidence" value="ECO:0007669"/>
    <property type="project" value="InterPro"/>
</dbReference>
<feature type="chain" id="PRO_5014821968" description="Pectinesterase inhibitor domain-containing protein" evidence="4">
    <location>
        <begin position="31"/>
        <end position="148"/>
    </location>
</feature>
<evidence type="ECO:0000256" key="2">
    <source>
        <dbReference type="ARBA" id="ARBA00023157"/>
    </source>
</evidence>
<evidence type="ECO:0000256" key="1">
    <source>
        <dbReference type="ARBA" id="ARBA00022729"/>
    </source>
</evidence>
<dbReference type="AlphaFoldDB" id="A0A2N9GDE7"/>
<organism evidence="6">
    <name type="scientific">Fagus sylvatica</name>
    <name type="common">Beechnut</name>
    <dbReference type="NCBI Taxonomy" id="28930"/>
    <lineage>
        <taxon>Eukaryota</taxon>
        <taxon>Viridiplantae</taxon>
        <taxon>Streptophyta</taxon>
        <taxon>Embryophyta</taxon>
        <taxon>Tracheophyta</taxon>
        <taxon>Spermatophyta</taxon>
        <taxon>Magnoliopsida</taxon>
        <taxon>eudicotyledons</taxon>
        <taxon>Gunneridae</taxon>
        <taxon>Pentapetalae</taxon>
        <taxon>rosids</taxon>
        <taxon>fabids</taxon>
        <taxon>Fagales</taxon>
        <taxon>Fagaceae</taxon>
        <taxon>Fagus</taxon>
    </lineage>
</organism>
<keyword evidence="1 4" id="KW-0732">Signal</keyword>
<keyword evidence="2" id="KW-1015">Disulfide bond</keyword>
<dbReference type="PANTHER" id="PTHR36710">
    <property type="entry name" value="PECTINESTERASE INHIBITOR-LIKE"/>
    <property type="match status" value="1"/>
</dbReference>
<evidence type="ECO:0000256" key="3">
    <source>
        <dbReference type="ARBA" id="ARBA00038471"/>
    </source>
</evidence>
<dbReference type="EMBL" id="OIVN01002107">
    <property type="protein sequence ID" value="SPD00597.1"/>
    <property type="molecule type" value="Genomic_DNA"/>
</dbReference>
<gene>
    <name evidence="6" type="ORF">FSB_LOCUS28479</name>
</gene>
<feature type="signal peptide" evidence="4">
    <location>
        <begin position="1"/>
        <end position="30"/>
    </location>
</feature>
<accession>A0A2N9GDE7</accession>
<dbReference type="SUPFAM" id="SSF101148">
    <property type="entry name" value="Plant invertase/pectin methylesterase inhibitor"/>
    <property type="match status" value="1"/>
</dbReference>
<dbReference type="Pfam" id="PF04043">
    <property type="entry name" value="PMEI"/>
    <property type="match status" value="1"/>
</dbReference>
<protein>
    <recommendedName>
        <fullName evidence="5">Pectinesterase inhibitor domain-containing protein</fullName>
    </recommendedName>
</protein>
<dbReference type="InterPro" id="IPR006501">
    <property type="entry name" value="Pectinesterase_inhib_dom"/>
</dbReference>
<dbReference type="CDD" id="cd15797">
    <property type="entry name" value="PMEI"/>
    <property type="match status" value="1"/>
</dbReference>
<dbReference type="InterPro" id="IPR034086">
    <property type="entry name" value="PMEI_plant"/>
</dbReference>
<proteinExistence type="inferred from homology"/>
<dbReference type="InterPro" id="IPR035513">
    <property type="entry name" value="Invertase/methylesterase_inhib"/>
</dbReference>
<evidence type="ECO:0000256" key="4">
    <source>
        <dbReference type="SAM" id="SignalP"/>
    </source>
</evidence>
<dbReference type="Gene3D" id="1.20.140.40">
    <property type="entry name" value="Invertase/pectin methylesterase inhibitor family protein"/>
    <property type="match status" value="1"/>
</dbReference>
<dbReference type="NCBIfam" id="TIGR01614">
    <property type="entry name" value="PME_inhib"/>
    <property type="match status" value="1"/>
</dbReference>
<feature type="domain" description="Pectinesterase inhibitor" evidence="5">
    <location>
        <begin position="40"/>
        <end position="145"/>
    </location>
</feature>
<evidence type="ECO:0000259" key="5">
    <source>
        <dbReference type="Pfam" id="PF04043"/>
    </source>
</evidence>
<evidence type="ECO:0000313" key="6">
    <source>
        <dbReference type="EMBL" id="SPD00597.1"/>
    </source>
</evidence>
<name>A0A2N9GDE7_FAGSY</name>
<sequence>MKEIVPSFCASSSLLISLLLAFLCISPTQSRLVVKITDDVLNDICSRTEDPSSCLQALKSDPRTATTDFYGLAQVSINLANATVNETHTMIMSQLDQTMDPKLQDQYTQCLEFYDNAIGDIEYGSENWSSKDYLALDAASSACMTDIT</sequence>
<dbReference type="PANTHER" id="PTHR36710:SF4">
    <property type="entry name" value="PLANT INVERTASE_PECTIN METHYLESTERASE INHIBITOR SUPERFAMILY PROTEIN"/>
    <property type="match status" value="1"/>
</dbReference>
<comment type="similarity">
    <text evidence="3">Belongs to the PMEI family.</text>
</comment>
<reference evidence="6" key="1">
    <citation type="submission" date="2018-02" db="EMBL/GenBank/DDBJ databases">
        <authorList>
            <person name="Cohen D.B."/>
            <person name="Kent A.D."/>
        </authorList>
    </citation>
    <scope>NUCLEOTIDE SEQUENCE</scope>
</reference>